<dbReference type="AlphaFoldDB" id="A0AAD4U604"/>
<gene>
    <name evidence="2" type="ORF">MG293_010266</name>
</gene>
<dbReference type="GO" id="GO:0070273">
    <property type="term" value="F:phosphatidylinositol-4-phosphate binding"/>
    <property type="evidence" value="ECO:0007669"/>
    <property type="project" value="TreeGrafter"/>
</dbReference>
<accession>A0AAD4U604</accession>
<protein>
    <submittedName>
        <fullName evidence="2">Uncharacterized protein</fullName>
    </submittedName>
</protein>
<dbReference type="Proteomes" id="UP001214576">
    <property type="component" value="Unassembled WGS sequence"/>
</dbReference>
<feature type="region of interest" description="Disordered" evidence="1">
    <location>
        <begin position="108"/>
        <end position="172"/>
    </location>
</feature>
<feature type="compositionally biased region" description="Polar residues" evidence="1">
    <location>
        <begin position="121"/>
        <end position="131"/>
    </location>
</feature>
<dbReference type="GO" id="GO:0005546">
    <property type="term" value="F:phosphatidylinositol-4,5-bisphosphate binding"/>
    <property type="evidence" value="ECO:0007669"/>
    <property type="project" value="TreeGrafter"/>
</dbReference>
<dbReference type="GO" id="GO:0070269">
    <property type="term" value="P:pyroptotic inflammatory response"/>
    <property type="evidence" value="ECO:0007669"/>
    <property type="project" value="TreeGrafter"/>
</dbReference>
<dbReference type="InterPro" id="IPR007677">
    <property type="entry name" value="Gasdermin"/>
</dbReference>
<feature type="compositionally biased region" description="Gly residues" evidence="1">
    <location>
        <begin position="156"/>
        <end position="169"/>
    </location>
</feature>
<dbReference type="PANTHER" id="PTHR16399:SF31">
    <property type="entry name" value="GASDERMIN DOMAIN CONTAINING PROTEIN RGD1359449"/>
    <property type="match status" value="1"/>
</dbReference>
<dbReference type="GO" id="GO:0042742">
    <property type="term" value="P:defense response to bacterium"/>
    <property type="evidence" value="ECO:0007669"/>
    <property type="project" value="TreeGrafter"/>
</dbReference>
<organism evidence="2 3">
    <name type="scientific">Ovis ammon polii</name>
    <dbReference type="NCBI Taxonomy" id="230172"/>
    <lineage>
        <taxon>Eukaryota</taxon>
        <taxon>Metazoa</taxon>
        <taxon>Chordata</taxon>
        <taxon>Craniata</taxon>
        <taxon>Vertebrata</taxon>
        <taxon>Euteleostomi</taxon>
        <taxon>Mammalia</taxon>
        <taxon>Eutheria</taxon>
        <taxon>Laurasiatheria</taxon>
        <taxon>Artiodactyla</taxon>
        <taxon>Ruminantia</taxon>
        <taxon>Pecora</taxon>
        <taxon>Bovidae</taxon>
        <taxon>Caprinae</taxon>
        <taxon>Ovis</taxon>
    </lineage>
</organism>
<keyword evidence="3" id="KW-1185">Reference proteome</keyword>
<evidence type="ECO:0000313" key="2">
    <source>
        <dbReference type="EMBL" id="KAI4539871.1"/>
    </source>
</evidence>
<dbReference type="EMBL" id="JAKZEL010000010">
    <property type="protein sequence ID" value="KAI4539871.1"/>
    <property type="molecule type" value="Genomic_DNA"/>
</dbReference>
<proteinExistence type="predicted"/>
<reference evidence="2" key="1">
    <citation type="submission" date="2022-03" db="EMBL/GenBank/DDBJ databases">
        <title>Genomic analyses of argali, domestic sheep and their hybrids provide insights into chromosomal evolution, heterosis and genetic basis of agronomic traits.</title>
        <authorList>
            <person name="Li M."/>
        </authorList>
    </citation>
    <scope>NUCLEOTIDE SEQUENCE</scope>
    <source>
        <strain evidence="2">CAU-MHL-2022a</strain>
        <tissue evidence="2">Skin</tissue>
    </source>
</reference>
<comment type="caution">
    <text evidence="2">The sequence shown here is derived from an EMBL/GenBank/DDBJ whole genome shotgun (WGS) entry which is preliminary data.</text>
</comment>
<evidence type="ECO:0000256" key="1">
    <source>
        <dbReference type="SAM" id="MobiDB-lite"/>
    </source>
</evidence>
<name>A0AAD4U604_OVIAM</name>
<dbReference type="PANTHER" id="PTHR16399">
    <property type="entry name" value="GASDERMIN"/>
    <property type="match status" value="1"/>
</dbReference>
<sequence>MSQVVDVSNYPHLTLNSSPEYRPGPPCNLPPPTPAHISTESRLPLWKAPEQGSPREHPPSSVSSPAPTGTPGRKLRTPRPSFLQELQSWKEKESLYVVTEATEAAQDATFQSRAQEPGGCLSSSWATSSRPVSLGGPEGPVSSPRGDEDELKTPGPGCGQDGRAPGEGPGLQDLRRQAGAQLEALARLPPEPWLSLLGVLRELLQSPRALQELKDRVEQALDTGVLGQLGGPGGLILSTLRAACRPREEGPSSAFSEHWSVTSILGPNYNQMEETGFSLPLEVLSRLQHEDTALTRSLVESCGLELRGPGHPVTRDPEVVPQLSVLYASLAGLQLLA</sequence>
<feature type="compositionally biased region" description="Pro residues" evidence="1">
    <location>
        <begin position="22"/>
        <end position="34"/>
    </location>
</feature>
<evidence type="ECO:0000313" key="3">
    <source>
        <dbReference type="Proteomes" id="UP001214576"/>
    </source>
</evidence>
<feature type="region of interest" description="Disordered" evidence="1">
    <location>
        <begin position="1"/>
        <end position="85"/>
    </location>
</feature>
<dbReference type="GO" id="GO:0001786">
    <property type="term" value="F:phosphatidylserine binding"/>
    <property type="evidence" value="ECO:0007669"/>
    <property type="project" value="TreeGrafter"/>
</dbReference>